<evidence type="ECO:0000313" key="2">
    <source>
        <dbReference type="EMBL" id="KAL2651466.1"/>
    </source>
</evidence>
<dbReference type="AlphaFoldDB" id="A0ABD1ZJ39"/>
<proteinExistence type="predicted"/>
<feature type="region of interest" description="Disordered" evidence="1">
    <location>
        <begin position="1"/>
        <end position="20"/>
    </location>
</feature>
<accession>A0ABD1ZJ39</accession>
<keyword evidence="3" id="KW-1185">Reference proteome</keyword>
<dbReference type="Proteomes" id="UP001605036">
    <property type="component" value="Unassembled WGS sequence"/>
</dbReference>
<gene>
    <name evidence="2" type="ORF">R1flu_019594</name>
</gene>
<sequence>MSESGVRRGLMQKKPTRDETRAVAIDSVIVQSASRVANSTLTSAHSCKERKTRKGGTQTASAGGAPSDGGPCCPL</sequence>
<organism evidence="2 3">
    <name type="scientific">Riccia fluitans</name>
    <dbReference type="NCBI Taxonomy" id="41844"/>
    <lineage>
        <taxon>Eukaryota</taxon>
        <taxon>Viridiplantae</taxon>
        <taxon>Streptophyta</taxon>
        <taxon>Embryophyta</taxon>
        <taxon>Marchantiophyta</taxon>
        <taxon>Marchantiopsida</taxon>
        <taxon>Marchantiidae</taxon>
        <taxon>Marchantiales</taxon>
        <taxon>Ricciaceae</taxon>
        <taxon>Riccia</taxon>
    </lineage>
</organism>
<feature type="region of interest" description="Disordered" evidence="1">
    <location>
        <begin position="38"/>
        <end position="75"/>
    </location>
</feature>
<comment type="caution">
    <text evidence="2">The sequence shown here is derived from an EMBL/GenBank/DDBJ whole genome shotgun (WGS) entry which is preliminary data.</text>
</comment>
<evidence type="ECO:0000256" key="1">
    <source>
        <dbReference type="SAM" id="MobiDB-lite"/>
    </source>
</evidence>
<reference evidence="2 3" key="1">
    <citation type="submission" date="2024-09" db="EMBL/GenBank/DDBJ databases">
        <title>Chromosome-scale assembly of Riccia fluitans.</title>
        <authorList>
            <person name="Paukszto L."/>
            <person name="Sawicki J."/>
            <person name="Karawczyk K."/>
            <person name="Piernik-Szablinska J."/>
            <person name="Szczecinska M."/>
            <person name="Mazdziarz M."/>
        </authorList>
    </citation>
    <scope>NUCLEOTIDE SEQUENCE [LARGE SCALE GENOMIC DNA]</scope>
    <source>
        <strain evidence="2">Rf_01</strain>
        <tissue evidence="2">Aerial parts of the thallus</tissue>
    </source>
</reference>
<protein>
    <submittedName>
        <fullName evidence="2">Uncharacterized protein</fullName>
    </submittedName>
</protein>
<feature type="compositionally biased region" description="Low complexity" evidence="1">
    <location>
        <begin position="60"/>
        <end position="75"/>
    </location>
</feature>
<evidence type="ECO:0000313" key="3">
    <source>
        <dbReference type="Proteomes" id="UP001605036"/>
    </source>
</evidence>
<name>A0ABD1ZJ39_9MARC</name>
<dbReference type="EMBL" id="JBHFFA010000001">
    <property type="protein sequence ID" value="KAL2651466.1"/>
    <property type="molecule type" value="Genomic_DNA"/>
</dbReference>